<accession>A0A923SII3</accession>
<dbReference type="AlphaFoldDB" id="A0A923SII3"/>
<gene>
    <name evidence="1" type="ORF">H8R25_02605</name>
</gene>
<proteinExistence type="predicted"/>
<dbReference type="Proteomes" id="UP000641454">
    <property type="component" value="Unassembled WGS sequence"/>
</dbReference>
<comment type="caution">
    <text evidence="1">The sequence shown here is derived from an EMBL/GenBank/DDBJ whole genome shotgun (WGS) entry which is preliminary data.</text>
</comment>
<organism evidence="1 2">
    <name type="scientific">Flavobacterium muglaense</name>
    <dbReference type="NCBI Taxonomy" id="2764716"/>
    <lineage>
        <taxon>Bacteria</taxon>
        <taxon>Pseudomonadati</taxon>
        <taxon>Bacteroidota</taxon>
        <taxon>Flavobacteriia</taxon>
        <taxon>Flavobacteriales</taxon>
        <taxon>Flavobacteriaceae</taxon>
        <taxon>Flavobacterium</taxon>
    </lineage>
</organism>
<protein>
    <submittedName>
        <fullName evidence="1">Uncharacterized protein</fullName>
    </submittedName>
</protein>
<evidence type="ECO:0000313" key="2">
    <source>
        <dbReference type="Proteomes" id="UP000641454"/>
    </source>
</evidence>
<dbReference type="RefSeq" id="WP_187017023.1">
    <property type="nucleotide sequence ID" value="NZ_JACRUK010000003.1"/>
</dbReference>
<dbReference type="EMBL" id="JACRUL010000003">
    <property type="protein sequence ID" value="MBC5843328.1"/>
    <property type="molecule type" value="Genomic_DNA"/>
</dbReference>
<name>A0A923SII3_9FLAO</name>
<reference evidence="1 2" key="1">
    <citation type="submission" date="2020-08" db="EMBL/GenBank/DDBJ databases">
        <title>Description of novel Flavobacterium F-392 isolate.</title>
        <authorList>
            <person name="Saticioglu I.B."/>
            <person name="Duman M."/>
            <person name="Altun S."/>
        </authorList>
    </citation>
    <scope>NUCLEOTIDE SEQUENCE [LARGE SCALE GENOMIC DNA]</scope>
    <source>
        <strain evidence="1 2">F-392</strain>
    </source>
</reference>
<sequence>MIFIEYIEQIKLRRTTNNYIKRLLELNFISHNAKTGYYSINSFDKIRQFHDWKVRLAFPIDLSNYNKIQAVTGAVIYGYLHKDFWRYVKREKSVQIKGSTYHFLSNTFNYKKQLAPVSVIGVNKIFNISIATASRLKTAAYNEKFIKLKKNFGDAIPDKQLMKLVLQYNDSPNNIVFNKGEYRLQLIDTVCPLFYFIKRTNLKT</sequence>
<keyword evidence="2" id="KW-1185">Reference proteome</keyword>
<evidence type="ECO:0000313" key="1">
    <source>
        <dbReference type="EMBL" id="MBC5843328.1"/>
    </source>
</evidence>